<feature type="disulfide bond" evidence="5">
    <location>
        <begin position="152"/>
        <end position="162"/>
    </location>
</feature>
<keyword evidence="4 5" id="KW-1015">Disulfide bond</keyword>
<dbReference type="PROSITE" id="PS01186">
    <property type="entry name" value="EGF_2"/>
    <property type="match status" value="2"/>
</dbReference>
<evidence type="ECO:0000256" key="6">
    <source>
        <dbReference type="SAM" id="Coils"/>
    </source>
</evidence>
<dbReference type="InterPro" id="IPR018097">
    <property type="entry name" value="EGF_Ca-bd_CS"/>
</dbReference>
<reference evidence="10 11" key="1">
    <citation type="submission" date="2024-01" db="EMBL/GenBank/DDBJ databases">
        <title>The genome of the rayed Mediterranean limpet Patella caerulea (Linnaeus, 1758).</title>
        <authorList>
            <person name="Anh-Thu Weber A."/>
            <person name="Halstead-Nussloch G."/>
        </authorList>
    </citation>
    <scope>NUCLEOTIDE SEQUENCE [LARGE SCALE GENOMIC DNA]</scope>
    <source>
        <strain evidence="10">AATW-2023a</strain>
        <tissue evidence="10">Whole specimen</tissue>
    </source>
</reference>
<evidence type="ECO:0000313" key="10">
    <source>
        <dbReference type="EMBL" id="KAK6194934.1"/>
    </source>
</evidence>
<dbReference type="Proteomes" id="UP001347796">
    <property type="component" value="Unassembled WGS sequence"/>
</dbReference>
<dbReference type="Pfam" id="PF21700">
    <property type="entry name" value="EGF_DL_JAG"/>
    <property type="match status" value="1"/>
</dbReference>
<keyword evidence="3" id="KW-0677">Repeat</keyword>
<evidence type="ECO:0000256" key="2">
    <source>
        <dbReference type="ARBA" id="ARBA00022729"/>
    </source>
</evidence>
<keyword evidence="2 7" id="KW-0732">Signal</keyword>
<evidence type="ECO:0000256" key="7">
    <source>
        <dbReference type="SAM" id="SignalP"/>
    </source>
</evidence>
<dbReference type="GO" id="GO:0005509">
    <property type="term" value="F:calcium ion binding"/>
    <property type="evidence" value="ECO:0007669"/>
    <property type="project" value="InterPro"/>
</dbReference>
<dbReference type="SUPFAM" id="SSF57196">
    <property type="entry name" value="EGF/Laminin"/>
    <property type="match status" value="1"/>
</dbReference>
<proteinExistence type="predicted"/>
<keyword evidence="11" id="KW-1185">Reference proteome</keyword>
<evidence type="ECO:0000256" key="3">
    <source>
        <dbReference type="ARBA" id="ARBA00022737"/>
    </source>
</evidence>
<keyword evidence="6" id="KW-0175">Coiled coil</keyword>
<dbReference type="EMBL" id="JAZGQO010000001">
    <property type="protein sequence ID" value="KAK6194934.1"/>
    <property type="molecule type" value="Genomic_DNA"/>
</dbReference>
<evidence type="ECO:0000313" key="11">
    <source>
        <dbReference type="Proteomes" id="UP001347796"/>
    </source>
</evidence>
<dbReference type="PROSITE" id="PS01187">
    <property type="entry name" value="EGF_CA"/>
    <property type="match status" value="1"/>
</dbReference>
<sequence length="341" mass="38858">MKYQCFLVIFLEYVLLDLKGVILAPTDHRLYRSGRHVCMQQTQQAQPVPIRQSYWRSVHRQVQEPCSNGYGLCPRFRVVYQRAFRTVFRMRINVKLEPKCCPGWERSSPHEHGCLKPICENGCISGTCTGPNTCSCKEGWTGINCERDVDECEGKHGCSQECLNQQGSYECACSEGFTLAPDMKSCTFCMSCTKEYREMQDTIGTLTRKVRSIEDVKIGRPSGGERAMKDMAISIVELKQKVTTLEKEKNMLMGNLTHLEKNYKNAMIAMDEIKSITHPAQIPTTAKPYNLNPYAANPDVMPFDRVASLSEQISLLEERLEGCTCKDYEDYNSKQRDSFRG</sequence>
<feature type="coiled-coil region" evidence="6">
    <location>
        <begin position="228"/>
        <end position="262"/>
    </location>
</feature>
<comment type="caution">
    <text evidence="10">The sequence shown here is derived from an EMBL/GenBank/DDBJ whole genome shotgun (WGS) entry which is preliminary data.</text>
</comment>
<dbReference type="PROSITE" id="PS50026">
    <property type="entry name" value="EGF_3"/>
    <property type="match status" value="1"/>
</dbReference>
<dbReference type="PROSITE" id="PS00010">
    <property type="entry name" value="ASX_HYDROXYL"/>
    <property type="match status" value="1"/>
</dbReference>
<organism evidence="10 11">
    <name type="scientific">Patella caerulea</name>
    <name type="common">Rayed Mediterranean limpet</name>
    <dbReference type="NCBI Taxonomy" id="87958"/>
    <lineage>
        <taxon>Eukaryota</taxon>
        <taxon>Metazoa</taxon>
        <taxon>Spiralia</taxon>
        <taxon>Lophotrochozoa</taxon>
        <taxon>Mollusca</taxon>
        <taxon>Gastropoda</taxon>
        <taxon>Patellogastropoda</taxon>
        <taxon>Patelloidea</taxon>
        <taxon>Patellidae</taxon>
        <taxon>Patella</taxon>
    </lineage>
</organism>
<dbReference type="PROSITE" id="PS51041">
    <property type="entry name" value="EMI"/>
    <property type="match status" value="1"/>
</dbReference>
<gene>
    <name evidence="10" type="ORF">SNE40_000464</name>
</gene>
<comment type="caution">
    <text evidence="5">Lacks conserved residue(s) required for the propagation of feature annotation.</text>
</comment>
<accession>A0AAN8KAL4</accession>
<protein>
    <recommendedName>
        <fullName evidence="12">Epidermal growth factor-like protein 7</fullName>
    </recommendedName>
</protein>
<dbReference type="SMART" id="SM00179">
    <property type="entry name" value="EGF_CA"/>
    <property type="match status" value="1"/>
</dbReference>
<evidence type="ECO:0000259" key="8">
    <source>
        <dbReference type="PROSITE" id="PS50026"/>
    </source>
</evidence>
<dbReference type="SMART" id="SM00181">
    <property type="entry name" value="EGF"/>
    <property type="match status" value="2"/>
</dbReference>
<dbReference type="FunFam" id="2.10.25.10:FF:000240">
    <property type="entry name" value="Vitamin K-dependent protein S"/>
    <property type="match status" value="1"/>
</dbReference>
<keyword evidence="1 5" id="KW-0245">EGF-like domain</keyword>
<evidence type="ECO:0008006" key="12">
    <source>
        <dbReference type="Google" id="ProtNLM"/>
    </source>
</evidence>
<dbReference type="InterPro" id="IPR000742">
    <property type="entry name" value="EGF"/>
</dbReference>
<feature type="domain" description="EGF-like" evidence="8">
    <location>
        <begin position="148"/>
        <end position="187"/>
    </location>
</feature>
<feature type="chain" id="PRO_5042946634" description="Epidermal growth factor-like protein 7" evidence="7">
    <location>
        <begin position="21"/>
        <end position="341"/>
    </location>
</feature>
<dbReference type="InterPro" id="IPR000152">
    <property type="entry name" value="EGF-type_Asp/Asn_hydroxyl_site"/>
</dbReference>
<evidence type="ECO:0000256" key="5">
    <source>
        <dbReference type="PROSITE-ProRule" id="PRU00076"/>
    </source>
</evidence>
<dbReference type="InterPro" id="IPR052235">
    <property type="entry name" value="Nephronectin_domain"/>
</dbReference>
<feature type="signal peptide" evidence="7">
    <location>
        <begin position="1"/>
        <end position="20"/>
    </location>
</feature>
<evidence type="ECO:0000256" key="1">
    <source>
        <dbReference type="ARBA" id="ARBA00022536"/>
    </source>
</evidence>
<dbReference type="AlphaFoldDB" id="A0AAN8KAL4"/>
<dbReference type="InterPro" id="IPR011489">
    <property type="entry name" value="EMI_domain"/>
</dbReference>
<dbReference type="PANTHER" id="PTHR24050">
    <property type="entry name" value="PA14 DOMAIN-CONTAINING PROTEIN"/>
    <property type="match status" value="1"/>
</dbReference>
<dbReference type="PROSITE" id="PS00022">
    <property type="entry name" value="EGF_1"/>
    <property type="match status" value="1"/>
</dbReference>
<name>A0AAN8KAL4_PATCE</name>
<evidence type="ECO:0000256" key="4">
    <source>
        <dbReference type="ARBA" id="ARBA00023157"/>
    </source>
</evidence>
<dbReference type="Gene3D" id="2.10.25.10">
    <property type="entry name" value="Laminin"/>
    <property type="match status" value="2"/>
</dbReference>
<dbReference type="PANTHER" id="PTHR24050:SF28">
    <property type="entry name" value="UROMODULIN-LIKE"/>
    <property type="match status" value="1"/>
</dbReference>
<feature type="domain" description="EMI" evidence="9">
    <location>
        <begin position="34"/>
        <end position="116"/>
    </location>
</feature>
<dbReference type="Pfam" id="PF14670">
    <property type="entry name" value="FXa_inhibition"/>
    <property type="match status" value="1"/>
</dbReference>
<dbReference type="InterPro" id="IPR001881">
    <property type="entry name" value="EGF-like_Ca-bd_dom"/>
</dbReference>
<evidence type="ECO:0000259" key="9">
    <source>
        <dbReference type="PROSITE" id="PS51041"/>
    </source>
</evidence>
<dbReference type="Pfam" id="PF07546">
    <property type="entry name" value="EMI"/>
    <property type="match status" value="1"/>
</dbReference>